<reference evidence="2 3" key="1">
    <citation type="journal article" date="2023" name="Nucleic Acids Res.">
        <title>The hologenome of Daphnia magna reveals possible DNA methylation and microbiome-mediated evolution of the host genome.</title>
        <authorList>
            <person name="Chaturvedi A."/>
            <person name="Li X."/>
            <person name="Dhandapani V."/>
            <person name="Marshall H."/>
            <person name="Kissane S."/>
            <person name="Cuenca-Cambronero M."/>
            <person name="Asole G."/>
            <person name="Calvet F."/>
            <person name="Ruiz-Romero M."/>
            <person name="Marangio P."/>
            <person name="Guigo R."/>
            <person name="Rago D."/>
            <person name="Mirbahai L."/>
            <person name="Eastwood N."/>
            <person name="Colbourne J.K."/>
            <person name="Zhou J."/>
            <person name="Mallon E."/>
            <person name="Orsini L."/>
        </authorList>
    </citation>
    <scope>NUCLEOTIDE SEQUENCE [LARGE SCALE GENOMIC DNA]</scope>
    <source>
        <strain evidence="2">LRV0_1</strain>
    </source>
</reference>
<comment type="caution">
    <text evidence="2">The sequence shown here is derived from an EMBL/GenBank/DDBJ whole genome shotgun (WGS) entry which is preliminary data.</text>
</comment>
<gene>
    <name evidence="2" type="ORF">OUZ56_013839</name>
</gene>
<feature type="region of interest" description="Disordered" evidence="1">
    <location>
        <begin position="1"/>
        <end position="29"/>
    </location>
</feature>
<sequence length="121" mass="14302">MTEEPHGREQLGIERKEEEEEETESDSREQMNYFKTLVRMSSGAPLIRKEGASHFCQFPAPECNARPTDDDNRLFLSSQPWMDMLGSSRLSYTYIYYCAVDLFRPIELHQFKSKKKRKEKN</sequence>
<evidence type="ECO:0000313" key="2">
    <source>
        <dbReference type="EMBL" id="KAK4008706.1"/>
    </source>
</evidence>
<protein>
    <submittedName>
        <fullName evidence="2">Uncharacterized protein</fullName>
    </submittedName>
</protein>
<keyword evidence="3" id="KW-1185">Reference proteome</keyword>
<feature type="compositionally biased region" description="Basic and acidic residues" evidence="1">
    <location>
        <begin position="1"/>
        <end position="16"/>
    </location>
</feature>
<evidence type="ECO:0000256" key="1">
    <source>
        <dbReference type="SAM" id="MobiDB-lite"/>
    </source>
</evidence>
<dbReference type="EMBL" id="JAOYFB010000002">
    <property type="protein sequence ID" value="KAK4008706.1"/>
    <property type="molecule type" value="Genomic_DNA"/>
</dbReference>
<evidence type="ECO:0000313" key="3">
    <source>
        <dbReference type="Proteomes" id="UP001234178"/>
    </source>
</evidence>
<name>A0ABQ9Z729_9CRUS</name>
<organism evidence="2 3">
    <name type="scientific">Daphnia magna</name>
    <dbReference type="NCBI Taxonomy" id="35525"/>
    <lineage>
        <taxon>Eukaryota</taxon>
        <taxon>Metazoa</taxon>
        <taxon>Ecdysozoa</taxon>
        <taxon>Arthropoda</taxon>
        <taxon>Crustacea</taxon>
        <taxon>Branchiopoda</taxon>
        <taxon>Diplostraca</taxon>
        <taxon>Cladocera</taxon>
        <taxon>Anomopoda</taxon>
        <taxon>Daphniidae</taxon>
        <taxon>Daphnia</taxon>
    </lineage>
</organism>
<dbReference type="Proteomes" id="UP001234178">
    <property type="component" value="Unassembled WGS sequence"/>
</dbReference>
<accession>A0ABQ9Z729</accession>
<proteinExistence type="predicted"/>